<evidence type="ECO:0000313" key="2">
    <source>
        <dbReference type="Proteomes" id="UP001056120"/>
    </source>
</evidence>
<accession>A0ACB8YC39</accession>
<gene>
    <name evidence="1" type="ORF">L1987_82992</name>
</gene>
<evidence type="ECO:0000313" key="1">
    <source>
        <dbReference type="EMBL" id="KAI3682762.1"/>
    </source>
</evidence>
<sequence>MHGITFAHNTFEICLIITLPHELQSINIKPPQTNPHPQPNSTSVSQHFDFSDFPQMSPLLTLLSVFLLSSSLPLISSDDSPTVYEELESYDFPAGLLPVGATGYTLDEETGDFQVYLSETCSYTVQGYNLKYQSTISGVISKDKLTNLKGISVKVLFFWLDIVEVSREGDELYLSVGILSAGFDISGFIESPQCGCGFDCNDLGSVEIKEDDEKMELSSAL</sequence>
<name>A0ACB8YC39_9ASTR</name>
<reference evidence="1 2" key="2">
    <citation type="journal article" date="2022" name="Mol. Ecol. Resour.">
        <title>The genomes of chicory, endive, great burdock and yacon provide insights into Asteraceae paleo-polyploidization history and plant inulin production.</title>
        <authorList>
            <person name="Fan W."/>
            <person name="Wang S."/>
            <person name="Wang H."/>
            <person name="Wang A."/>
            <person name="Jiang F."/>
            <person name="Liu H."/>
            <person name="Zhao H."/>
            <person name="Xu D."/>
            <person name="Zhang Y."/>
        </authorList>
    </citation>
    <scope>NUCLEOTIDE SEQUENCE [LARGE SCALE GENOMIC DNA]</scope>
    <source>
        <strain evidence="2">cv. Yunnan</strain>
        <tissue evidence="1">Leaves</tissue>
    </source>
</reference>
<keyword evidence="2" id="KW-1185">Reference proteome</keyword>
<dbReference type="EMBL" id="CM042045">
    <property type="protein sequence ID" value="KAI3682762.1"/>
    <property type="molecule type" value="Genomic_DNA"/>
</dbReference>
<proteinExistence type="predicted"/>
<dbReference type="Proteomes" id="UP001056120">
    <property type="component" value="Linkage Group LG28"/>
</dbReference>
<comment type="caution">
    <text evidence="1">The sequence shown here is derived from an EMBL/GenBank/DDBJ whole genome shotgun (WGS) entry which is preliminary data.</text>
</comment>
<organism evidence="1 2">
    <name type="scientific">Smallanthus sonchifolius</name>
    <dbReference type="NCBI Taxonomy" id="185202"/>
    <lineage>
        <taxon>Eukaryota</taxon>
        <taxon>Viridiplantae</taxon>
        <taxon>Streptophyta</taxon>
        <taxon>Embryophyta</taxon>
        <taxon>Tracheophyta</taxon>
        <taxon>Spermatophyta</taxon>
        <taxon>Magnoliopsida</taxon>
        <taxon>eudicotyledons</taxon>
        <taxon>Gunneridae</taxon>
        <taxon>Pentapetalae</taxon>
        <taxon>asterids</taxon>
        <taxon>campanulids</taxon>
        <taxon>Asterales</taxon>
        <taxon>Asteraceae</taxon>
        <taxon>Asteroideae</taxon>
        <taxon>Heliantheae alliance</taxon>
        <taxon>Millerieae</taxon>
        <taxon>Smallanthus</taxon>
    </lineage>
</organism>
<reference evidence="2" key="1">
    <citation type="journal article" date="2022" name="Mol. Ecol. Resour.">
        <title>The genomes of chicory, endive, great burdock and yacon provide insights into Asteraceae palaeo-polyploidization history and plant inulin production.</title>
        <authorList>
            <person name="Fan W."/>
            <person name="Wang S."/>
            <person name="Wang H."/>
            <person name="Wang A."/>
            <person name="Jiang F."/>
            <person name="Liu H."/>
            <person name="Zhao H."/>
            <person name="Xu D."/>
            <person name="Zhang Y."/>
        </authorList>
    </citation>
    <scope>NUCLEOTIDE SEQUENCE [LARGE SCALE GENOMIC DNA]</scope>
    <source>
        <strain evidence="2">cv. Yunnan</strain>
    </source>
</reference>
<protein>
    <submittedName>
        <fullName evidence="1">Uncharacterized protein</fullName>
    </submittedName>
</protein>